<dbReference type="PANTHER" id="PTHR11211:SF40">
    <property type="entry name" value="MIRROR, ISOFORM C"/>
    <property type="match status" value="1"/>
</dbReference>
<evidence type="ECO:0000256" key="6">
    <source>
        <dbReference type="PROSITE-ProRule" id="PRU00108"/>
    </source>
</evidence>
<dbReference type="Pfam" id="PF05920">
    <property type="entry name" value="Homeobox_KN"/>
    <property type="match status" value="1"/>
</dbReference>
<evidence type="ECO:0000256" key="5">
    <source>
        <dbReference type="ARBA" id="ARBA00023242"/>
    </source>
</evidence>
<evidence type="ECO:0000259" key="8">
    <source>
        <dbReference type="PROSITE" id="PS50071"/>
    </source>
</evidence>
<evidence type="ECO:0000256" key="1">
    <source>
        <dbReference type="ARBA" id="ARBA00004123"/>
    </source>
</evidence>
<dbReference type="PROSITE" id="PS00027">
    <property type="entry name" value="HOMEOBOX_1"/>
    <property type="match status" value="1"/>
</dbReference>
<keyword evidence="5 6" id="KW-0539">Nucleus</keyword>
<feature type="region of interest" description="Disordered" evidence="7">
    <location>
        <begin position="299"/>
        <end position="319"/>
    </location>
</feature>
<dbReference type="GO" id="GO:0005634">
    <property type="term" value="C:nucleus"/>
    <property type="evidence" value="ECO:0007669"/>
    <property type="project" value="UniProtKB-SubCell"/>
</dbReference>
<evidence type="ECO:0000256" key="4">
    <source>
        <dbReference type="ARBA" id="ARBA00023155"/>
    </source>
</evidence>
<sequence>YTINIQGSRITYHIRETKYFQPLDQHLKFDQTRRLYQIKHCSAMPGSDVDSTSVFHGSLLADSIHHWSNPLLPLPHPALLNASSLSRDYTWPERTSPAYAPETYTDRKSLPGSLTSLYSNHTEHISEHRDITCKKKNLIESIAQLTPNSERQDNRSPTVNEKNPIYLKDPVDACCDLRNVGIEARRNTEEKLHVTDPEKERLYTNCEPVTTKKIASRESTTYLRAWLRQHQLHPYPTKGEKIMLSLVTGMNLTQISTWFANARRRLKKENQMTWCPRMRHHVTASKDFLSRTEKRKVENDSSHDGWSLKNPVTVQPSCEDQPDQVTVDRMNELFGAHIFSRLISNADTGVHQSSPCTLSKNETVWPGRNCTESVEQPQLRDCDNSVRNVDFTIRHPIRDWFLPMDSKRQRKEKNAMDKEKTSGRVTITTEDFHSHPYDMICTAHTWNQKNTTMSIKMEGNMLQAEDNSIQLSPAIQKRRFWSILDTLKQQ</sequence>
<dbReference type="GO" id="GO:0000978">
    <property type="term" value="F:RNA polymerase II cis-regulatory region sequence-specific DNA binding"/>
    <property type="evidence" value="ECO:0007669"/>
    <property type="project" value="TreeGrafter"/>
</dbReference>
<reference evidence="9" key="1">
    <citation type="submission" date="2019-03" db="EMBL/GenBank/DDBJ databases">
        <title>Improved annotation for the trematode Fasciola hepatica.</title>
        <authorList>
            <person name="Choi Y.-J."/>
            <person name="Martin J."/>
            <person name="Mitreva M."/>
        </authorList>
    </citation>
    <scope>NUCLEOTIDE SEQUENCE [LARGE SCALE GENOMIC DNA]</scope>
</reference>
<keyword evidence="4 6" id="KW-0371">Homeobox</keyword>
<evidence type="ECO:0000256" key="7">
    <source>
        <dbReference type="SAM" id="MobiDB-lite"/>
    </source>
</evidence>
<organism evidence="9 10">
    <name type="scientific">Fasciola hepatica</name>
    <name type="common">Liver fluke</name>
    <dbReference type="NCBI Taxonomy" id="6192"/>
    <lineage>
        <taxon>Eukaryota</taxon>
        <taxon>Metazoa</taxon>
        <taxon>Spiralia</taxon>
        <taxon>Lophotrochozoa</taxon>
        <taxon>Platyhelminthes</taxon>
        <taxon>Trematoda</taxon>
        <taxon>Digenea</taxon>
        <taxon>Plagiorchiida</taxon>
        <taxon>Echinostomata</taxon>
        <taxon>Echinostomatoidea</taxon>
        <taxon>Fasciolidae</taxon>
        <taxon>Fasciola</taxon>
    </lineage>
</organism>
<dbReference type="InterPro" id="IPR009057">
    <property type="entry name" value="Homeodomain-like_sf"/>
</dbReference>
<dbReference type="GO" id="GO:0048468">
    <property type="term" value="P:cell development"/>
    <property type="evidence" value="ECO:0007669"/>
    <property type="project" value="TreeGrafter"/>
</dbReference>
<accession>A0A4E0RFK6</accession>
<proteinExistence type="inferred from homology"/>
<dbReference type="EMBL" id="JXXN02001058">
    <property type="protein sequence ID" value="THD25625.1"/>
    <property type="molecule type" value="Genomic_DNA"/>
</dbReference>
<comment type="subcellular location">
    <subcellularLocation>
        <location evidence="1 6">Nucleus</location>
    </subcellularLocation>
</comment>
<feature type="non-terminal residue" evidence="9">
    <location>
        <position position="1"/>
    </location>
</feature>
<dbReference type="SMART" id="SM00389">
    <property type="entry name" value="HOX"/>
    <property type="match status" value="1"/>
</dbReference>
<keyword evidence="10" id="KW-1185">Reference proteome</keyword>
<feature type="domain" description="Homeobox" evidence="8">
    <location>
        <begin position="206"/>
        <end position="269"/>
    </location>
</feature>
<dbReference type="AlphaFoldDB" id="A0A4E0RFK6"/>
<dbReference type="GO" id="GO:0030182">
    <property type="term" value="P:neuron differentiation"/>
    <property type="evidence" value="ECO:0007669"/>
    <property type="project" value="TreeGrafter"/>
</dbReference>
<dbReference type="Proteomes" id="UP000230066">
    <property type="component" value="Unassembled WGS sequence"/>
</dbReference>
<dbReference type="InterPro" id="IPR008422">
    <property type="entry name" value="KN_HD"/>
</dbReference>
<dbReference type="PROSITE" id="PS50071">
    <property type="entry name" value="HOMEOBOX_2"/>
    <property type="match status" value="1"/>
</dbReference>
<dbReference type="CDD" id="cd00086">
    <property type="entry name" value="homeodomain"/>
    <property type="match status" value="1"/>
</dbReference>
<dbReference type="SUPFAM" id="SSF46689">
    <property type="entry name" value="Homeodomain-like"/>
    <property type="match status" value="1"/>
</dbReference>
<dbReference type="Gene3D" id="1.10.10.60">
    <property type="entry name" value="Homeodomain-like"/>
    <property type="match status" value="1"/>
</dbReference>
<comment type="caution">
    <text evidence="9">The sequence shown here is derived from an EMBL/GenBank/DDBJ whole genome shotgun (WGS) entry which is preliminary data.</text>
</comment>
<protein>
    <submittedName>
        <fullName evidence="9">Iroquois-class homeodomain protein IRX-4</fullName>
    </submittedName>
</protein>
<name>A0A4E0RFK6_FASHE</name>
<comment type="similarity">
    <text evidence="2">Belongs to the TALE/IRO homeobox family.</text>
</comment>
<evidence type="ECO:0000313" key="10">
    <source>
        <dbReference type="Proteomes" id="UP000230066"/>
    </source>
</evidence>
<dbReference type="GO" id="GO:0000981">
    <property type="term" value="F:DNA-binding transcription factor activity, RNA polymerase II-specific"/>
    <property type="evidence" value="ECO:0007669"/>
    <property type="project" value="InterPro"/>
</dbReference>
<dbReference type="InterPro" id="IPR017970">
    <property type="entry name" value="Homeobox_CS"/>
</dbReference>
<feature type="DNA-binding region" description="Homeobox" evidence="6">
    <location>
        <begin position="208"/>
        <end position="270"/>
    </location>
</feature>
<dbReference type="InterPro" id="IPR001356">
    <property type="entry name" value="HD"/>
</dbReference>
<evidence type="ECO:0000313" key="9">
    <source>
        <dbReference type="EMBL" id="THD25625.1"/>
    </source>
</evidence>
<evidence type="ECO:0000256" key="2">
    <source>
        <dbReference type="ARBA" id="ARBA00008446"/>
    </source>
</evidence>
<keyword evidence="3 6" id="KW-0238">DNA-binding</keyword>
<gene>
    <name evidence="9" type="ORF">D915_003505</name>
</gene>
<dbReference type="PANTHER" id="PTHR11211">
    <property type="entry name" value="IROQUOIS-CLASS HOMEODOMAIN PROTEIN IRX"/>
    <property type="match status" value="1"/>
</dbReference>
<evidence type="ECO:0000256" key="3">
    <source>
        <dbReference type="ARBA" id="ARBA00023125"/>
    </source>
</evidence>